<organism evidence="1">
    <name type="scientific">Anguilla anguilla</name>
    <name type="common">European freshwater eel</name>
    <name type="synonym">Muraena anguilla</name>
    <dbReference type="NCBI Taxonomy" id="7936"/>
    <lineage>
        <taxon>Eukaryota</taxon>
        <taxon>Metazoa</taxon>
        <taxon>Chordata</taxon>
        <taxon>Craniata</taxon>
        <taxon>Vertebrata</taxon>
        <taxon>Euteleostomi</taxon>
        <taxon>Actinopterygii</taxon>
        <taxon>Neopterygii</taxon>
        <taxon>Teleostei</taxon>
        <taxon>Anguilliformes</taxon>
        <taxon>Anguillidae</taxon>
        <taxon>Anguilla</taxon>
    </lineage>
</organism>
<reference evidence="1" key="2">
    <citation type="journal article" date="2015" name="Fish Shellfish Immunol.">
        <title>Early steps in the European eel (Anguilla anguilla)-Vibrio vulnificus interaction in the gills: Role of the RtxA13 toxin.</title>
        <authorList>
            <person name="Callol A."/>
            <person name="Pajuelo D."/>
            <person name="Ebbesson L."/>
            <person name="Teles M."/>
            <person name="MacKenzie S."/>
            <person name="Amaro C."/>
        </authorList>
    </citation>
    <scope>NUCLEOTIDE SEQUENCE</scope>
</reference>
<evidence type="ECO:0000313" key="1">
    <source>
        <dbReference type="EMBL" id="JAI07903.1"/>
    </source>
</evidence>
<reference evidence="1" key="1">
    <citation type="submission" date="2014-11" db="EMBL/GenBank/DDBJ databases">
        <authorList>
            <person name="Amaro Gonzalez C."/>
        </authorList>
    </citation>
    <scope>NUCLEOTIDE SEQUENCE</scope>
</reference>
<accession>A0A0E9XYU8</accession>
<protein>
    <submittedName>
        <fullName evidence="1">Uncharacterized protein</fullName>
    </submittedName>
</protein>
<dbReference type="AlphaFoldDB" id="A0A0E9XYU8"/>
<proteinExistence type="predicted"/>
<dbReference type="EMBL" id="GBXM01000675">
    <property type="protein sequence ID" value="JAI07903.1"/>
    <property type="molecule type" value="Transcribed_RNA"/>
</dbReference>
<name>A0A0E9XYU8_ANGAN</name>
<sequence length="30" mass="3636">MCFVKKGYFVEIQFLKKCDFRLGYSDVTNR</sequence>